<evidence type="ECO:0000259" key="7">
    <source>
        <dbReference type="Pfam" id="PF04024"/>
    </source>
</evidence>
<dbReference type="OrthoDB" id="7359894at2"/>
<evidence type="ECO:0000256" key="2">
    <source>
        <dbReference type="ARBA" id="ARBA00022475"/>
    </source>
</evidence>
<feature type="transmembrane region" description="Helical" evidence="6">
    <location>
        <begin position="196"/>
        <end position="216"/>
    </location>
</feature>
<dbReference type="GO" id="GO:0005886">
    <property type="term" value="C:plasma membrane"/>
    <property type="evidence" value="ECO:0007669"/>
    <property type="project" value="UniProtKB-SubCell"/>
</dbReference>
<reference evidence="8 9" key="1">
    <citation type="journal article" date="2018" name="Elife">
        <title>Discovery and characterization of a prevalent human gut bacterial enzyme sufficient for the inactivation of a family of plant toxins.</title>
        <authorList>
            <person name="Koppel N."/>
            <person name="Bisanz J.E."/>
            <person name="Pandelia M.E."/>
            <person name="Turnbaugh P.J."/>
            <person name="Balskus E.P."/>
        </authorList>
    </citation>
    <scope>NUCLEOTIDE SEQUENCE [LARGE SCALE GENOMIC DNA]</scope>
    <source>
        <strain evidence="9">anaerobia AP69FAA</strain>
    </source>
</reference>
<keyword evidence="3 6" id="KW-0812">Transmembrane</keyword>
<dbReference type="InterPro" id="IPR052027">
    <property type="entry name" value="PspC"/>
</dbReference>
<accession>A0A369L5I4</accession>
<dbReference type="STRING" id="1034345.GCA_000236865_01936"/>
<dbReference type="EMBL" id="PPTP01000008">
    <property type="protein sequence ID" value="RDB54634.1"/>
    <property type="molecule type" value="Genomic_DNA"/>
</dbReference>
<evidence type="ECO:0000313" key="8">
    <source>
        <dbReference type="EMBL" id="RDB54634.1"/>
    </source>
</evidence>
<sequence length="327" mass="34587">MRRCLAGIRWQGRSGGAVNPTRQLYRSRNALVGGVCAGIAERFDVDPLVVRILFLTFAVLTLGLAGLAYLVLWAVLPKRPMQVKPVKVEPDSVHSDTFGAVDCRRARGAAMGRCANAVPYVSAAHLPPMPPAMAEGARCEQGSAMGADVASVEPHDAKAGEGDGPSTARIVLALAVGCLLASLGASFAVSGFLHGVAWWQCWPLALVVFGIVRIAVPGGEGERALAFFAGVSVFAVGLTLLPMSMGFISWATLPKMFECLWPLPALAAVLLAMGAYARRPVVIVAAAVLVLLFCVLGFDLFSEPGPLRELSFGTPLGREYRFPLPFD</sequence>
<protein>
    <recommendedName>
        <fullName evidence="7">Phage shock protein PspC N-terminal domain-containing protein</fullName>
    </recommendedName>
</protein>
<comment type="caution">
    <text evidence="8">The sequence shown here is derived from an EMBL/GenBank/DDBJ whole genome shotgun (WGS) entry which is preliminary data.</text>
</comment>
<comment type="subcellular location">
    <subcellularLocation>
        <location evidence="1">Cell membrane</location>
        <topology evidence="1">Single-pass membrane protein</topology>
    </subcellularLocation>
</comment>
<evidence type="ECO:0000256" key="4">
    <source>
        <dbReference type="ARBA" id="ARBA00022989"/>
    </source>
</evidence>
<feature type="transmembrane region" description="Helical" evidence="6">
    <location>
        <begin position="225"/>
        <end position="248"/>
    </location>
</feature>
<feature type="transmembrane region" description="Helical" evidence="6">
    <location>
        <begin position="282"/>
        <end position="301"/>
    </location>
</feature>
<keyword evidence="9" id="KW-1185">Reference proteome</keyword>
<evidence type="ECO:0000256" key="3">
    <source>
        <dbReference type="ARBA" id="ARBA00022692"/>
    </source>
</evidence>
<dbReference type="Pfam" id="PF04024">
    <property type="entry name" value="PspC"/>
    <property type="match status" value="1"/>
</dbReference>
<dbReference type="Proteomes" id="UP000253792">
    <property type="component" value="Unassembled WGS sequence"/>
</dbReference>
<evidence type="ECO:0000256" key="6">
    <source>
        <dbReference type="SAM" id="Phobius"/>
    </source>
</evidence>
<evidence type="ECO:0000313" key="9">
    <source>
        <dbReference type="Proteomes" id="UP000253792"/>
    </source>
</evidence>
<dbReference type="PANTHER" id="PTHR33885">
    <property type="entry name" value="PHAGE SHOCK PROTEIN C"/>
    <property type="match status" value="1"/>
</dbReference>
<keyword evidence="5 6" id="KW-0472">Membrane</keyword>
<proteinExistence type="predicted"/>
<feature type="transmembrane region" description="Helical" evidence="6">
    <location>
        <begin position="52"/>
        <end position="76"/>
    </location>
</feature>
<keyword evidence="2" id="KW-1003">Cell membrane</keyword>
<feature type="transmembrane region" description="Helical" evidence="6">
    <location>
        <begin position="170"/>
        <end position="190"/>
    </location>
</feature>
<name>A0A369L5I4_9ACTN</name>
<feature type="transmembrane region" description="Helical" evidence="6">
    <location>
        <begin position="260"/>
        <end position="277"/>
    </location>
</feature>
<gene>
    <name evidence="8" type="ORF">C1880_08770</name>
</gene>
<dbReference type="InterPro" id="IPR007168">
    <property type="entry name" value="Phageshock_PspC_N"/>
</dbReference>
<feature type="domain" description="Phage shock protein PspC N-terminal" evidence="7">
    <location>
        <begin position="22"/>
        <end position="78"/>
    </location>
</feature>
<keyword evidence="4 6" id="KW-1133">Transmembrane helix</keyword>
<evidence type="ECO:0000256" key="1">
    <source>
        <dbReference type="ARBA" id="ARBA00004162"/>
    </source>
</evidence>
<organism evidence="8 9">
    <name type="scientific">Senegalimassilia anaerobia</name>
    <dbReference type="NCBI Taxonomy" id="1473216"/>
    <lineage>
        <taxon>Bacteria</taxon>
        <taxon>Bacillati</taxon>
        <taxon>Actinomycetota</taxon>
        <taxon>Coriobacteriia</taxon>
        <taxon>Coriobacteriales</taxon>
        <taxon>Coriobacteriaceae</taxon>
        <taxon>Senegalimassilia</taxon>
    </lineage>
</organism>
<evidence type="ECO:0000256" key="5">
    <source>
        <dbReference type="ARBA" id="ARBA00023136"/>
    </source>
</evidence>
<dbReference type="PANTHER" id="PTHR33885:SF3">
    <property type="entry name" value="PHAGE SHOCK PROTEIN C"/>
    <property type="match status" value="1"/>
</dbReference>
<dbReference type="AlphaFoldDB" id="A0A369L5I4"/>